<dbReference type="AlphaFoldDB" id="A0A4U7BQ36"/>
<keyword evidence="1" id="KW-1133">Transmembrane helix</keyword>
<evidence type="ECO:0000313" key="2">
    <source>
        <dbReference type="EMBL" id="TKX32881.1"/>
    </source>
</evidence>
<evidence type="ECO:0000313" key="3">
    <source>
        <dbReference type="Proteomes" id="UP000310353"/>
    </source>
</evidence>
<evidence type="ECO:0000256" key="1">
    <source>
        <dbReference type="SAM" id="Phobius"/>
    </source>
</evidence>
<sequence>MRKILQDGFFKTIFLFFIIPLKVFALDSVVFNENILSQKVVNEINLIGKELQEKTGIFIGVAIGDQVDFETLLDIQKKMPKSYILLVLSKKSHKVDIVGSKGSLILIDKEAVLSPYSGTGSILPILATKKGDIYNAAILNGYADIADRIAQARGIKLENSIGNANRDTINILRILIYGFICFALLYYAQRRMKRKKNVSN</sequence>
<keyword evidence="3" id="KW-1185">Reference proteome</keyword>
<organism evidence="2 3">
    <name type="scientific">Campylobacter aviculae</name>
    <dbReference type="NCBI Taxonomy" id="2510190"/>
    <lineage>
        <taxon>Bacteria</taxon>
        <taxon>Pseudomonadati</taxon>
        <taxon>Campylobacterota</taxon>
        <taxon>Epsilonproteobacteria</taxon>
        <taxon>Campylobacterales</taxon>
        <taxon>Campylobacteraceae</taxon>
        <taxon>Campylobacter</taxon>
    </lineage>
</organism>
<keyword evidence="1" id="KW-0472">Membrane</keyword>
<dbReference type="EMBL" id="NXMA01000002">
    <property type="protein sequence ID" value="TKX32881.1"/>
    <property type="molecule type" value="Genomic_DNA"/>
</dbReference>
<accession>A0A4U7BQ36</accession>
<proteinExistence type="predicted"/>
<name>A0A4U7BQ36_9BACT</name>
<feature type="transmembrane region" description="Helical" evidence="1">
    <location>
        <begin position="171"/>
        <end position="188"/>
    </location>
</feature>
<protein>
    <recommendedName>
        <fullName evidence="4">TPM domain-containing protein</fullName>
    </recommendedName>
</protein>
<reference evidence="2 3" key="1">
    <citation type="submission" date="2018-05" db="EMBL/GenBank/DDBJ databases">
        <title>Novel Campyloabacter and Helicobacter Species and Strains.</title>
        <authorList>
            <person name="Mannion A.J."/>
            <person name="Shen Z."/>
            <person name="Fox J.G."/>
        </authorList>
    </citation>
    <scope>NUCLEOTIDE SEQUENCE [LARGE SCALE GENOMIC DNA]</scope>
    <source>
        <strain evidence="3">MIT17-670</strain>
    </source>
</reference>
<keyword evidence="1" id="KW-0812">Transmembrane</keyword>
<dbReference type="OrthoDB" id="5362685at2"/>
<gene>
    <name evidence="2" type="ORF">CQA76_00920</name>
</gene>
<dbReference type="Proteomes" id="UP000310353">
    <property type="component" value="Unassembled WGS sequence"/>
</dbReference>
<dbReference type="RefSeq" id="WP_137621582.1">
    <property type="nucleotide sequence ID" value="NZ_NXMA01000002.1"/>
</dbReference>
<comment type="caution">
    <text evidence="2">The sequence shown here is derived from an EMBL/GenBank/DDBJ whole genome shotgun (WGS) entry which is preliminary data.</text>
</comment>
<evidence type="ECO:0008006" key="4">
    <source>
        <dbReference type="Google" id="ProtNLM"/>
    </source>
</evidence>